<proteinExistence type="predicted"/>
<accession>A0A6A1URZ0</accession>
<reference evidence="2" key="3">
    <citation type="submission" date="2019-09" db="EMBL/GenBank/DDBJ databases">
        <authorList>
            <person name="Gao Z."/>
        </authorList>
    </citation>
    <scope>NUCLEOTIDE SEQUENCE</scope>
    <source>
        <tissue evidence="2">Leaves</tissue>
    </source>
</reference>
<dbReference type="AlphaFoldDB" id="A0A6A1URZ0"/>
<feature type="region of interest" description="Disordered" evidence="1">
    <location>
        <begin position="1"/>
        <end position="70"/>
    </location>
</feature>
<keyword evidence="4" id="KW-1185">Reference proteome</keyword>
<sequence length="70" mass="7012">MEQINFDDLGTPTSSSGTPEISGNGTGTPTSGAGSFQNPDIPLSPVIELDAEAEGPSATQATRGGRPPLL</sequence>
<organism evidence="2 4">
    <name type="scientific">Morella rubra</name>
    <name type="common">Chinese bayberry</name>
    <dbReference type="NCBI Taxonomy" id="262757"/>
    <lineage>
        <taxon>Eukaryota</taxon>
        <taxon>Viridiplantae</taxon>
        <taxon>Streptophyta</taxon>
        <taxon>Embryophyta</taxon>
        <taxon>Tracheophyta</taxon>
        <taxon>Spermatophyta</taxon>
        <taxon>Magnoliopsida</taxon>
        <taxon>eudicotyledons</taxon>
        <taxon>Gunneridae</taxon>
        <taxon>Pentapetalae</taxon>
        <taxon>rosids</taxon>
        <taxon>fabids</taxon>
        <taxon>Fagales</taxon>
        <taxon>Myricaceae</taxon>
        <taxon>Morella</taxon>
    </lineage>
</organism>
<feature type="compositionally biased region" description="Polar residues" evidence="1">
    <location>
        <begin position="11"/>
        <end position="38"/>
    </location>
</feature>
<name>A0A6A1URZ0_9ROSI</name>
<reference evidence="2 4" key="2">
    <citation type="journal article" date="2019" name="Plant Biotechnol. J.">
        <title>The red bayberry genome and genetic basis of sex determination.</title>
        <authorList>
            <person name="Jia H.M."/>
            <person name="Jia H.J."/>
            <person name="Cai Q.L."/>
            <person name="Wang Y."/>
            <person name="Zhao H.B."/>
            <person name="Yang W.F."/>
            <person name="Wang G.Y."/>
            <person name="Li Y.H."/>
            <person name="Zhan D.L."/>
            <person name="Shen Y.T."/>
            <person name="Niu Q.F."/>
            <person name="Chang L."/>
            <person name="Qiu J."/>
            <person name="Zhao L."/>
            <person name="Xie H.B."/>
            <person name="Fu W.Y."/>
            <person name="Jin J."/>
            <person name="Li X.W."/>
            <person name="Jiao Y."/>
            <person name="Zhou C.C."/>
            <person name="Tu T."/>
            <person name="Chai C.Y."/>
            <person name="Gao J.L."/>
            <person name="Fan L.J."/>
            <person name="van de Weg E."/>
            <person name="Wang J.Y."/>
            <person name="Gao Z.S."/>
        </authorList>
    </citation>
    <scope>NUCLEOTIDE SEQUENCE [LARGE SCALE GENOMIC DNA]</scope>
    <source>
        <tissue evidence="2">Leaves</tissue>
    </source>
</reference>
<dbReference type="EMBL" id="RXIC02000026">
    <property type="protein sequence ID" value="KAB1203072.1"/>
    <property type="molecule type" value="Genomic_DNA"/>
</dbReference>
<reference evidence="2" key="1">
    <citation type="submission" date="2018-07" db="EMBL/GenBank/DDBJ databases">
        <authorList>
            <person name="Gao Z.-S."/>
            <person name="Jia H.-M."/>
            <person name="Jia H.-J."/>
            <person name="Cai Q.-L."/>
            <person name="Wang Y."/>
            <person name="Zhao H.-B."/>
        </authorList>
    </citation>
    <scope>NUCLEOTIDE SEQUENCE</scope>
    <source>
        <tissue evidence="2">Leaves</tissue>
    </source>
</reference>
<gene>
    <name evidence="3" type="ORF">CJ030_MR8G005537</name>
    <name evidence="2" type="ORF">CJ030_MR8G005540</name>
</gene>
<comment type="caution">
    <text evidence="2">The sequence shown here is derived from an EMBL/GenBank/DDBJ whole genome shotgun (WGS) entry which is preliminary data.</text>
</comment>
<dbReference type="EMBL" id="RXIC02000026">
    <property type="protein sequence ID" value="KAB1203075.1"/>
    <property type="molecule type" value="Genomic_DNA"/>
</dbReference>
<protein>
    <submittedName>
        <fullName evidence="2">Uncharacterized protein</fullName>
    </submittedName>
</protein>
<dbReference type="Proteomes" id="UP000516437">
    <property type="component" value="Chromosome 8"/>
</dbReference>
<evidence type="ECO:0000313" key="4">
    <source>
        <dbReference type="Proteomes" id="UP000516437"/>
    </source>
</evidence>
<evidence type="ECO:0000313" key="3">
    <source>
        <dbReference type="EMBL" id="KAB1203075.1"/>
    </source>
</evidence>
<evidence type="ECO:0000256" key="1">
    <source>
        <dbReference type="SAM" id="MobiDB-lite"/>
    </source>
</evidence>
<evidence type="ECO:0000313" key="2">
    <source>
        <dbReference type="EMBL" id="KAB1203072.1"/>
    </source>
</evidence>